<reference evidence="2 3" key="1">
    <citation type="journal article" date="2015" name="Nature">
        <title>rRNA introns, odd ribosomes, and small enigmatic genomes across a large radiation of phyla.</title>
        <authorList>
            <person name="Brown C.T."/>
            <person name="Hug L.A."/>
            <person name="Thomas B.C."/>
            <person name="Sharon I."/>
            <person name="Castelle C.J."/>
            <person name="Singh A."/>
            <person name="Wilkins M.J."/>
            <person name="Williams K.H."/>
            <person name="Banfield J.F."/>
        </authorList>
    </citation>
    <scope>NUCLEOTIDE SEQUENCE [LARGE SCALE GENOMIC DNA]</scope>
</reference>
<keyword evidence="1" id="KW-0472">Membrane</keyword>
<organism evidence="2 3">
    <name type="scientific">Candidatus Uhrbacteria bacterium GW2011_GWF2_46_218</name>
    <dbReference type="NCBI Taxonomy" id="1619001"/>
    <lineage>
        <taxon>Bacteria</taxon>
        <taxon>Candidatus Uhriibacteriota</taxon>
    </lineage>
</organism>
<evidence type="ECO:0000313" key="3">
    <source>
        <dbReference type="Proteomes" id="UP000034705"/>
    </source>
</evidence>
<proteinExistence type="predicted"/>
<evidence type="ECO:0000256" key="1">
    <source>
        <dbReference type="SAM" id="Phobius"/>
    </source>
</evidence>
<dbReference type="InterPro" id="IPR012902">
    <property type="entry name" value="N_methyl_site"/>
</dbReference>
<dbReference type="NCBIfam" id="TIGR02532">
    <property type="entry name" value="IV_pilin_GFxxxE"/>
    <property type="match status" value="1"/>
</dbReference>
<dbReference type="AlphaFoldDB" id="A0A0G1RWA2"/>
<evidence type="ECO:0000313" key="2">
    <source>
        <dbReference type="EMBL" id="KKU34248.1"/>
    </source>
</evidence>
<sequence length="146" mass="15486">MREEKRGFTIIELIVVLGIISLLCTLAFRFSLTGIRENEVSGAVQGFVFAARQAQILSRAGEGNAPCGVYAQTGGITVFQGESYATRDTSLDRIFPVADSVFFTGDTEIIFADFTGKPDVGGVLVVSSSGVSSVSVTINAEGMVEY</sequence>
<keyword evidence="1" id="KW-1133">Transmembrane helix</keyword>
<dbReference type="EMBL" id="LCMG01000002">
    <property type="protein sequence ID" value="KKU34248.1"/>
    <property type="molecule type" value="Genomic_DNA"/>
</dbReference>
<keyword evidence="1" id="KW-0812">Transmembrane</keyword>
<dbReference type="InterPro" id="IPR045584">
    <property type="entry name" value="Pilin-like"/>
</dbReference>
<dbReference type="SUPFAM" id="SSF54523">
    <property type="entry name" value="Pili subunits"/>
    <property type="match status" value="1"/>
</dbReference>
<name>A0A0G1RWA2_9BACT</name>
<protein>
    <submittedName>
        <fullName evidence="2">Uncharacterized protein</fullName>
    </submittedName>
</protein>
<dbReference type="Pfam" id="PF07963">
    <property type="entry name" value="N_methyl"/>
    <property type="match status" value="1"/>
</dbReference>
<gene>
    <name evidence="2" type="ORF">UX45_C0002G0045</name>
</gene>
<dbReference type="Proteomes" id="UP000034705">
    <property type="component" value="Unassembled WGS sequence"/>
</dbReference>
<feature type="transmembrane region" description="Helical" evidence="1">
    <location>
        <begin position="7"/>
        <end position="28"/>
    </location>
</feature>
<comment type="caution">
    <text evidence="2">The sequence shown here is derived from an EMBL/GenBank/DDBJ whole genome shotgun (WGS) entry which is preliminary data.</text>
</comment>
<accession>A0A0G1RWA2</accession>